<sequence>MTNTRSDAIKGYFTDKDELKVVELVYKEKCAHDCHLFRFQWSDADLVSGVSCGEHVKIYAEINGKSRRSSYTPISDPQIKGDFEFVIKVYVPTENSPMDGQFSRHIDSLK</sequence>
<dbReference type="Gene3D" id="2.40.30.10">
    <property type="entry name" value="Translation factors"/>
    <property type="match status" value="1"/>
</dbReference>
<accession>A0A915CQK3</accession>
<comment type="cofactor">
    <cofactor evidence="1 5">
        <name>FAD</name>
        <dbReference type="ChEBI" id="CHEBI:57692"/>
    </cofactor>
</comment>
<feature type="binding site" evidence="5">
    <location>
        <position position="103"/>
    </location>
    <ligand>
        <name>FAD</name>
        <dbReference type="ChEBI" id="CHEBI:57692"/>
    </ligand>
</feature>
<organism evidence="7 8">
    <name type="scientific">Ditylenchus dipsaci</name>
    <dbReference type="NCBI Taxonomy" id="166011"/>
    <lineage>
        <taxon>Eukaryota</taxon>
        <taxon>Metazoa</taxon>
        <taxon>Ecdysozoa</taxon>
        <taxon>Nematoda</taxon>
        <taxon>Chromadorea</taxon>
        <taxon>Rhabditida</taxon>
        <taxon>Tylenchina</taxon>
        <taxon>Tylenchomorpha</taxon>
        <taxon>Sphaerularioidea</taxon>
        <taxon>Anguinidae</taxon>
        <taxon>Anguininae</taxon>
        <taxon>Ditylenchus</taxon>
    </lineage>
</organism>
<evidence type="ECO:0000313" key="7">
    <source>
        <dbReference type="Proteomes" id="UP000887574"/>
    </source>
</evidence>
<dbReference type="GO" id="GO:0016491">
    <property type="term" value="F:oxidoreductase activity"/>
    <property type="evidence" value="ECO:0007669"/>
    <property type="project" value="UniProtKB-KW"/>
</dbReference>
<dbReference type="InterPro" id="IPR017927">
    <property type="entry name" value="FAD-bd_FR_type"/>
</dbReference>
<evidence type="ECO:0000256" key="1">
    <source>
        <dbReference type="ARBA" id="ARBA00001974"/>
    </source>
</evidence>
<proteinExistence type="predicted"/>
<feature type="domain" description="FAD-binding FR-type" evidence="6">
    <location>
        <begin position="14"/>
        <end position="110"/>
    </location>
</feature>
<dbReference type="InterPro" id="IPR017938">
    <property type="entry name" value="Riboflavin_synthase-like_b-brl"/>
</dbReference>
<evidence type="ECO:0000256" key="4">
    <source>
        <dbReference type="ARBA" id="ARBA00023002"/>
    </source>
</evidence>
<dbReference type="Pfam" id="PF00970">
    <property type="entry name" value="FAD_binding_6"/>
    <property type="match status" value="1"/>
</dbReference>
<evidence type="ECO:0000256" key="2">
    <source>
        <dbReference type="ARBA" id="ARBA00022630"/>
    </source>
</evidence>
<evidence type="ECO:0000259" key="6">
    <source>
        <dbReference type="PROSITE" id="PS51384"/>
    </source>
</evidence>
<dbReference type="Proteomes" id="UP000887574">
    <property type="component" value="Unplaced"/>
</dbReference>
<name>A0A915CQK3_9BILA</name>
<keyword evidence="3 5" id="KW-0274">FAD</keyword>
<dbReference type="AlphaFoldDB" id="A0A915CQK3"/>
<feature type="binding site" evidence="5">
    <location>
        <position position="88"/>
    </location>
    <ligand>
        <name>FAD</name>
        <dbReference type="ChEBI" id="CHEBI:57692"/>
    </ligand>
</feature>
<dbReference type="InterPro" id="IPR001834">
    <property type="entry name" value="CBR-like"/>
</dbReference>
<dbReference type="PANTHER" id="PTHR19370">
    <property type="entry name" value="NADH-CYTOCHROME B5 REDUCTASE"/>
    <property type="match status" value="1"/>
</dbReference>
<feature type="binding site" evidence="5">
    <location>
        <position position="71"/>
    </location>
    <ligand>
        <name>FAD</name>
        <dbReference type="ChEBI" id="CHEBI:57692"/>
    </ligand>
</feature>
<dbReference type="SUPFAM" id="SSF63380">
    <property type="entry name" value="Riboflavin synthase domain-like"/>
    <property type="match status" value="1"/>
</dbReference>
<evidence type="ECO:0000256" key="5">
    <source>
        <dbReference type="PIRSR" id="PIRSR601834-1"/>
    </source>
</evidence>
<feature type="binding site" evidence="5">
    <location>
        <position position="86"/>
    </location>
    <ligand>
        <name>FAD</name>
        <dbReference type="ChEBI" id="CHEBI:57692"/>
    </ligand>
</feature>
<keyword evidence="2 5" id="KW-0285">Flavoprotein</keyword>
<dbReference type="WBParaSite" id="jg11584">
    <property type="protein sequence ID" value="jg11584"/>
    <property type="gene ID" value="jg11584"/>
</dbReference>
<evidence type="ECO:0000313" key="8">
    <source>
        <dbReference type="WBParaSite" id="jg11584"/>
    </source>
</evidence>
<keyword evidence="7" id="KW-1185">Reference proteome</keyword>
<dbReference type="PROSITE" id="PS51384">
    <property type="entry name" value="FAD_FR"/>
    <property type="match status" value="1"/>
</dbReference>
<keyword evidence="4" id="KW-0560">Oxidoreductase</keyword>
<dbReference type="InterPro" id="IPR008333">
    <property type="entry name" value="Cbr1-like_FAD-bd_dom"/>
</dbReference>
<reference evidence="8" key="1">
    <citation type="submission" date="2022-11" db="UniProtKB">
        <authorList>
            <consortium name="WormBaseParasite"/>
        </authorList>
    </citation>
    <scope>IDENTIFICATION</scope>
</reference>
<evidence type="ECO:0000256" key="3">
    <source>
        <dbReference type="ARBA" id="ARBA00022827"/>
    </source>
</evidence>
<protein>
    <submittedName>
        <fullName evidence="8">FAD-binding FR-type domain-containing protein</fullName>
    </submittedName>
</protein>